<proteinExistence type="predicted"/>
<keyword evidence="6" id="KW-1185">Reference proteome</keyword>
<keyword evidence="1 4" id="KW-0808">Transferase</keyword>
<evidence type="ECO:0000259" key="3">
    <source>
        <dbReference type="PROSITE" id="PS51186"/>
    </source>
</evidence>
<dbReference type="PROSITE" id="PS51186">
    <property type="entry name" value="GNAT"/>
    <property type="match status" value="1"/>
</dbReference>
<evidence type="ECO:0000256" key="2">
    <source>
        <dbReference type="ARBA" id="ARBA00023315"/>
    </source>
</evidence>
<sequence length="164" mass="18686">MKKSASLIIRPYCEADRPFLRTLYLSSRRNNWHWLAGDGWKLEDFDPLILGEQVWVAMAEQQRAGFAAWSPVNNFLHSLFVSPQHQGTGVGSALLQQIQQQFTATGSLKCMLENRTAHHFYLQHGWQDIARGEGEEGPYILMHYLRHHHSDSNDAAGVITKRGS</sequence>
<evidence type="ECO:0000313" key="7">
    <source>
        <dbReference type="Proteomes" id="UP000195814"/>
    </source>
</evidence>
<dbReference type="InterPro" id="IPR016181">
    <property type="entry name" value="Acyl_CoA_acyltransferase"/>
</dbReference>
<accession>A0A1Y0LMC4</accession>
<dbReference type="EMBL" id="CP015581">
    <property type="protein sequence ID" value="ARU98688.1"/>
    <property type="molecule type" value="Genomic_DNA"/>
</dbReference>
<dbReference type="Proteomes" id="UP000195729">
    <property type="component" value="Chromosome"/>
</dbReference>
<organism evidence="4 7">
    <name type="scientific">Tatumella citrea</name>
    <name type="common">Pantoea citrea</name>
    <dbReference type="NCBI Taxonomy" id="53336"/>
    <lineage>
        <taxon>Bacteria</taxon>
        <taxon>Pseudomonadati</taxon>
        <taxon>Pseudomonadota</taxon>
        <taxon>Gammaproteobacteria</taxon>
        <taxon>Enterobacterales</taxon>
        <taxon>Erwiniaceae</taxon>
        <taxon>Tatumella</taxon>
    </lineage>
</organism>
<dbReference type="InterPro" id="IPR000182">
    <property type="entry name" value="GNAT_dom"/>
</dbReference>
<dbReference type="Pfam" id="PF13508">
    <property type="entry name" value="Acetyltransf_7"/>
    <property type="match status" value="1"/>
</dbReference>
<gene>
    <name evidence="4" type="ORF">A7K98_13310</name>
    <name evidence="5" type="ORF">A7K99_13295</name>
</gene>
<dbReference type="OrthoDB" id="9789605at2"/>
<keyword evidence="2" id="KW-0012">Acyltransferase</keyword>
<dbReference type="Proteomes" id="UP000195814">
    <property type="component" value="Chromosome"/>
</dbReference>
<dbReference type="EMBL" id="CP015579">
    <property type="protein sequence ID" value="ARU94651.1"/>
    <property type="molecule type" value="Genomic_DNA"/>
</dbReference>
<dbReference type="RefSeq" id="WP_087489023.1">
    <property type="nucleotide sequence ID" value="NZ_CP015579.1"/>
</dbReference>
<dbReference type="CDD" id="cd04301">
    <property type="entry name" value="NAT_SF"/>
    <property type="match status" value="1"/>
</dbReference>
<evidence type="ECO:0000313" key="4">
    <source>
        <dbReference type="EMBL" id="ARU94651.1"/>
    </source>
</evidence>
<feature type="domain" description="N-acetyltransferase" evidence="3">
    <location>
        <begin position="7"/>
        <end position="147"/>
    </location>
</feature>
<evidence type="ECO:0000313" key="5">
    <source>
        <dbReference type="EMBL" id="ARU98688.1"/>
    </source>
</evidence>
<dbReference type="AlphaFoldDB" id="A0A1Y0LMC4"/>
<dbReference type="GO" id="GO:0016747">
    <property type="term" value="F:acyltransferase activity, transferring groups other than amino-acyl groups"/>
    <property type="evidence" value="ECO:0007669"/>
    <property type="project" value="InterPro"/>
</dbReference>
<dbReference type="KEGG" id="tci:A7K98_13310"/>
<dbReference type="SUPFAM" id="SSF55729">
    <property type="entry name" value="Acyl-CoA N-acyltransferases (Nat)"/>
    <property type="match status" value="1"/>
</dbReference>
<reference evidence="6 7" key="1">
    <citation type="submission" date="2016-05" db="EMBL/GenBank/DDBJ databases">
        <title>Complete genome sequence of two 2,5-diketo-D-glunonic acid producing strain Tatumella citrea.</title>
        <authorList>
            <person name="Duan C."/>
            <person name="Yang J."/>
            <person name="Yang S."/>
        </authorList>
    </citation>
    <scope>NUCLEOTIDE SEQUENCE [LARGE SCALE GENOMIC DNA]</scope>
    <source>
        <strain evidence="5 6">ATCC 39140</strain>
        <strain evidence="4 7">DSM 13699</strain>
    </source>
</reference>
<name>A0A1Y0LMC4_TATCI</name>
<dbReference type="PANTHER" id="PTHR43800:SF1">
    <property type="entry name" value="PEPTIDYL-LYSINE N-ACETYLTRANSFERASE YJAB"/>
    <property type="match status" value="1"/>
</dbReference>
<dbReference type="PANTHER" id="PTHR43800">
    <property type="entry name" value="PEPTIDYL-LYSINE N-ACETYLTRANSFERASE YJAB"/>
    <property type="match status" value="1"/>
</dbReference>
<protein>
    <submittedName>
        <fullName evidence="4">GCN5 family acetyltransferase</fullName>
    </submittedName>
</protein>
<evidence type="ECO:0000313" key="6">
    <source>
        <dbReference type="Proteomes" id="UP000195729"/>
    </source>
</evidence>
<evidence type="ECO:0000256" key="1">
    <source>
        <dbReference type="ARBA" id="ARBA00022679"/>
    </source>
</evidence>
<dbReference type="Gene3D" id="3.40.630.30">
    <property type="match status" value="1"/>
</dbReference>